<sequence>MSAGVTAPATLEKRNDTDAGAVGACQTPIDFLRLAQTFKADGPEDVRRTYEKKIKTLCHALEKRFAPPHLVVRTTDYAALPAFHNSLEDMALLNVSPAQAIQYLHNEVLLVRNYYALLESKVGTAVPAESSFLIPGGGRVVSPNVLSEIILAQTVLLKDEYEIKVLADAFQSQCDLLVVGRNPFARDTNPTPTATIDLSEYRRHFFCGSDAPTFCGAALYGQDATSYYAILRQLSKIVFLPGLGVFSDRSKNKRRLGFTTELFAQLSFLFISDEFCRDSEQFLSQTSVDLLSQVAMEFSEKILLDTIQSIVIPFCVKRGNEYCISPKLSKYCFILLMCLLLRQKCSSIVSEAGRLVVGRLLRLYAFSLKQVSDPTTLEEETVSLQLCQLAEWRLSNITEKTPSRAF</sequence>
<proteinExistence type="predicted"/>
<dbReference type="EMBL" id="LR877145">
    <property type="protein sequence ID" value="CAD2213183.1"/>
    <property type="molecule type" value="Genomic_DNA"/>
</dbReference>
<dbReference type="VEuPathDB" id="TriTrypDB:ADEAN_000061900"/>
<protein>
    <submittedName>
        <fullName evidence="1">Uncharacterized protein</fullName>
    </submittedName>
</protein>
<gene>
    <name evidence="1" type="ORF">ADEAN_000061900</name>
</gene>
<dbReference type="AlphaFoldDB" id="A0A7G2C373"/>
<reference evidence="1 2" key="1">
    <citation type="submission" date="2020-08" db="EMBL/GenBank/DDBJ databases">
        <authorList>
            <person name="Newling K."/>
            <person name="Davey J."/>
            <person name="Forrester S."/>
        </authorList>
    </citation>
    <scope>NUCLEOTIDE SEQUENCE [LARGE SCALE GENOMIC DNA]</scope>
    <source>
        <strain evidence="2">Crithidia deanei Carvalho (ATCC PRA-265)</strain>
    </source>
</reference>
<keyword evidence="2" id="KW-1185">Reference proteome</keyword>
<name>A0A7G2C373_9TRYP</name>
<organism evidence="1 2">
    <name type="scientific">Angomonas deanei</name>
    <dbReference type="NCBI Taxonomy" id="59799"/>
    <lineage>
        <taxon>Eukaryota</taxon>
        <taxon>Discoba</taxon>
        <taxon>Euglenozoa</taxon>
        <taxon>Kinetoplastea</taxon>
        <taxon>Metakinetoplastina</taxon>
        <taxon>Trypanosomatida</taxon>
        <taxon>Trypanosomatidae</taxon>
        <taxon>Strigomonadinae</taxon>
        <taxon>Angomonas</taxon>
    </lineage>
</organism>
<accession>A0A7G2C373</accession>
<evidence type="ECO:0000313" key="2">
    <source>
        <dbReference type="Proteomes" id="UP000515908"/>
    </source>
</evidence>
<evidence type="ECO:0000313" key="1">
    <source>
        <dbReference type="EMBL" id="CAD2213183.1"/>
    </source>
</evidence>
<dbReference type="Proteomes" id="UP000515908">
    <property type="component" value="Chromosome 01"/>
</dbReference>